<evidence type="ECO:0000313" key="3">
    <source>
        <dbReference type="Proteomes" id="UP000326950"/>
    </source>
</evidence>
<proteinExistence type="predicted"/>
<dbReference type="AlphaFoldDB" id="A0A5N6UAH6"/>
<feature type="chain" id="PRO_5025067685" description="Secreted protein" evidence="1">
    <location>
        <begin position="19"/>
        <end position="95"/>
    </location>
</feature>
<organism evidence="2 3">
    <name type="scientific">Aspergillus tamarii</name>
    <dbReference type="NCBI Taxonomy" id="41984"/>
    <lineage>
        <taxon>Eukaryota</taxon>
        <taxon>Fungi</taxon>
        <taxon>Dikarya</taxon>
        <taxon>Ascomycota</taxon>
        <taxon>Pezizomycotina</taxon>
        <taxon>Eurotiomycetes</taxon>
        <taxon>Eurotiomycetidae</taxon>
        <taxon>Eurotiales</taxon>
        <taxon>Aspergillaceae</taxon>
        <taxon>Aspergillus</taxon>
        <taxon>Aspergillus subgen. Circumdati</taxon>
    </lineage>
</organism>
<evidence type="ECO:0000313" key="2">
    <source>
        <dbReference type="EMBL" id="KAE8155598.1"/>
    </source>
</evidence>
<accession>A0A5N6UAH6</accession>
<keyword evidence="3" id="KW-1185">Reference proteome</keyword>
<feature type="signal peptide" evidence="1">
    <location>
        <begin position="1"/>
        <end position="18"/>
    </location>
</feature>
<reference evidence="2 3" key="1">
    <citation type="submission" date="2019-04" db="EMBL/GenBank/DDBJ databases">
        <title>Friends and foes A comparative genomics study of 23 Aspergillus species from section Flavi.</title>
        <authorList>
            <consortium name="DOE Joint Genome Institute"/>
            <person name="Kjaerbolling I."/>
            <person name="Vesth T."/>
            <person name="Frisvad J.C."/>
            <person name="Nybo J.L."/>
            <person name="Theobald S."/>
            <person name="Kildgaard S."/>
            <person name="Isbrandt T."/>
            <person name="Kuo A."/>
            <person name="Sato A."/>
            <person name="Lyhne E.K."/>
            <person name="Kogle M.E."/>
            <person name="Wiebenga A."/>
            <person name="Kun R.S."/>
            <person name="Lubbers R.J."/>
            <person name="Makela M.R."/>
            <person name="Barry K."/>
            <person name="Chovatia M."/>
            <person name="Clum A."/>
            <person name="Daum C."/>
            <person name="Haridas S."/>
            <person name="He G."/>
            <person name="LaButti K."/>
            <person name="Lipzen A."/>
            <person name="Mondo S."/>
            <person name="Riley R."/>
            <person name="Salamov A."/>
            <person name="Simmons B.A."/>
            <person name="Magnuson J.K."/>
            <person name="Henrissat B."/>
            <person name="Mortensen U.H."/>
            <person name="Larsen T.O."/>
            <person name="Devries R.P."/>
            <person name="Grigoriev I.V."/>
            <person name="Machida M."/>
            <person name="Baker S.E."/>
            <person name="Andersen M.R."/>
        </authorList>
    </citation>
    <scope>NUCLEOTIDE SEQUENCE [LARGE SCALE GENOMIC DNA]</scope>
    <source>
        <strain evidence="2 3">CBS 117626</strain>
    </source>
</reference>
<protein>
    <recommendedName>
        <fullName evidence="4">Secreted protein</fullName>
    </recommendedName>
</protein>
<name>A0A5N6UAH6_ASPTM</name>
<keyword evidence="1" id="KW-0732">Signal</keyword>
<dbReference type="EMBL" id="ML738826">
    <property type="protein sequence ID" value="KAE8155598.1"/>
    <property type="molecule type" value="Genomic_DNA"/>
</dbReference>
<dbReference type="Proteomes" id="UP000326950">
    <property type="component" value="Unassembled WGS sequence"/>
</dbReference>
<gene>
    <name evidence="2" type="ORF">BDV40DRAFT_283356</name>
</gene>
<evidence type="ECO:0000256" key="1">
    <source>
        <dbReference type="SAM" id="SignalP"/>
    </source>
</evidence>
<dbReference type="OrthoDB" id="10391667at2759"/>
<sequence>MTTSFIITSLTCFVCIRSLTINASHLWLEIPQKEVCSLGGIQSERPMVQSGTVHACGKVLRNDRCGTSNGQNNDQIWYRVAGMEACYCPWAVARV</sequence>
<evidence type="ECO:0008006" key="4">
    <source>
        <dbReference type="Google" id="ProtNLM"/>
    </source>
</evidence>